<comment type="caution">
    <text evidence="2">The sequence shown here is derived from an EMBL/GenBank/DDBJ whole genome shotgun (WGS) entry which is preliminary data.</text>
</comment>
<protein>
    <submittedName>
        <fullName evidence="2">Uncharacterized protein</fullName>
    </submittedName>
</protein>
<organism evidence="2 3">
    <name type="scientific">Cadophora malorum</name>
    <dbReference type="NCBI Taxonomy" id="108018"/>
    <lineage>
        <taxon>Eukaryota</taxon>
        <taxon>Fungi</taxon>
        <taxon>Dikarya</taxon>
        <taxon>Ascomycota</taxon>
        <taxon>Pezizomycotina</taxon>
        <taxon>Leotiomycetes</taxon>
        <taxon>Helotiales</taxon>
        <taxon>Ploettnerulaceae</taxon>
        <taxon>Cadophora</taxon>
    </lineage>
</organism>
<name>A0A8H7TH20_9HELO</name>
<gene>
    <name evidence="2" type="ORF">IFR04_007764</name>
</gene>
<feature type="region of interest" description="Disordered" evidence="1">
    <location>
        <begin position="1"/>
        <end position="45"/>
    </location>
</feature>
<proteinExistence type="predicted"/>
<evidence type="ECO:0000313" key="3">
    <source>
        <dbReference type="Proteomes" id="UP000664132"/>
    </source>
</evidence>
<dbReference type="AlphaFoldDB" id="A0A8H7TH20"/>
<evidence type="ECO:0000313" key="2">
    <source>
        <dbReference type="EMBL" id="KAG4419072.1"/>
    </source>
</evidence>
<reference evidence="2" key="1">
    <citation type="submission" date="2021-02" db="EMBL/GenBank/DDBJ databases">
        <title>Genome sequence Cadophora malorum strain M34.</title>
        <authorList>
            <person name="Stefanovic E."/>
            <person name="Vu D."/>
            <person name="Scully C."/>
            <person name="Dijksterhuis J."/>
            <person name="Roader J."/>
            <person name="Houbraken J."/>
        </authorList>
    </citation>
    <scope>NUCLEOTIDE SEQUENCE</scope>
    <source>
        <strain evidence="2">M34</strain>
    </source>
</reference>
<feature type="compositionally biased region" description="Polar residues" evidence="1">
    <location>
        <begin position="8"/>
        <end position="40"/>
    </location>
</feature>
<dbReference type="Proteomes" id="UP000664132">
    <property type="component" value="Unassembled WGS sequence"/>
</dbReference>
<evidence type="ECO:0000256" key="1">
    <source>
        <dbReference type="SAM" id="MobiDB-lite"/>
    </source>
</evidence>
<dbReference type="OrthoDB" id="3561458at2759"/>
<keyword evidence="3" id="KW-1185">Reference proteome</keyword>
<accession>A0A8H7TH20</accession>
<dbReference type="EMBL" id="JAFJYH010000113">
    <property type="protein sequence ID" value="KAG4419072.1"/>
    <property type="molecule type" value="Genomic_DNA"/>
</dbReference>
<sequence length="264" mass="29545">MATPCPSIPTTATLPETSTLDPNLTSTSASLIPHESNSTVAPDIAPEKIDYRTRTPSALNATSNCLSDLYLTLNLATKITIYITHRTSFFSNIFNLHKAKDDTALKRHFLNEIKMLVEDGALDVKEFGMMFSCFATKNKNRSKAFMLEVARCEGVKECVEYACCQDIIDSEKLLRDNIIEPLTHALAHRKVPQYIQLIYETHEIHKKIAGAIKGSMMRLKELVELANKRLAALPEGGEEWDDDYQAFALTKKAAREEFAKSLGM</sequence>